<dbReference type="EMBL" id="AP018694">
    <property type="protein sequence ID" value="BBE16426.1"/>
    <property type="molecule type" value="Genomic_DNA"/>
</dbReference>
<dbReference type="InterPro" id="IPR029062">
    <property type="entry name" value="Class_I_gatase-like"/>
</dbReference>
<evidence type="ECO:0000313" key="2">
    <source>
        <dbReference type="EMBL" id="BBE16426.1"/>
    </source>
</evidence>
<proteinExistence type="predicted"/>
<dbReference type="InterPro" id="IPR017853">
    <property type="entry name" value="GH"/>
</dbReference>
<dbReference type="Pfam" id="PF08532">
    <property type="entry name" value="Glyco_hydro_42M"/>
    <property type="match status" value="1"/>
</dbReference>
<protein>
    <submittedName>
        <fullName evidence="2">Beta-galactosidase</fullName>
    </submittedName>
</protein>
<dbReference type="Proteomes" id="UP001193389">
    <property type="component" value="Chromosome"/>
</dbReference>
<gene>
    <name evidence="2" type="ORF">AQPE_0564</name>
</gene>
<dbReference type="Gene3D" id="3.20.20.80">
    <property type="entry name" value="Glycosidases"/>
    <property type="match status" value="2"/>
</dbReference>
<sequence>MSDVPVFGAQIFIEPGQTPEDIDTWFRMLKENGMKTTRIRMFESYMHKPDETWDFSLFDLAFKAADKYGIQIYCTIFPYTEKTDIGGFKFPRDEAHLQSIALFIEKLVTHFSPYKSMYGWVLINEPGVSGNIPWTDFTKAKYQEWLQKNPQSEFVANGYPILVELTDQRFLLDYNTWFLNWIATEIKKWDTKHVLHVNNHAMFQNCAEYNFPEWRKFLTTLGGSAHASWHFGYFKREQYAMAMSANSEIVRSGAGELPWIMTEIQGGNNTYSGMAPFCPTKNEIAQWMWVTIGTQGKGGIFWSLNPRSSGIEAGEWAMLDFQDQPSDRLLAAAEVLKVIDSKPELFANAREVESGINILYVRQSLWAEKKMASPSVQNYEGRLVGGVMKSALGYFETLSELGINCSLKEFGEFDFTKDDYSGSTIILAHQISIPTEYAPKLEAFVSKGGKLIVDGLTGFFDDNLHNTMKTGFPFAKLLGGNISEFKAVDNLFDVKINELTLPAHLWRGFIRNTSGKVISTVDGEPVATRNQFEKGETLWIPSLLGLGARLGGNEQLALFLAQELKPNFNNVPYFFASQQKDILMKTLQSGNALITVVVNKSADLRRVDLKITDKSKKPVILFADKKGTVSGQTISISSEETLVVEWK</sequence>
<keyword evidence="3" id="KW-1185">Reference proteome</keyword>
<dbReference type="Gene3D" id="3.40.50.880">
    <property type="match status" value="1"/>
</dbReference>
<dbReference type="InterPro" id="IPR003476">
    <property type="entry name" value="Glyco_hydro_42"/>
</dbReference>
<dbReference type="SUPFAM" id="SSF51445">
    <property type="entry name" value="(Trans)glycosidases"/>
    <property type="match status" value="1"/>
</dbReference>
<evidence type="ECO:0000313" key="3">
    <source>
        <dbReference type="Proteomes" id="UP001193389"/>
    </source>
</evidence>
<dbReference type="KEGG" id="anf:AQPE_0564"/>
<dbReference type="InterPro" id="IPR013738">
    <property type="entry name" value="Beta_galactosidase_Trimer"/>
</dbReference>
<name>A0A5K7S4H4_9BACT</name>
<dbReference type="GO" id="GO:0004565">
    <property type="term" value="F:beta-galactosidase activity"/>
    <property type="evidence" value="ECO:0007669"/>
    <property type="project" value="InterPro"/>
</dbReference>
<dbReference type="PANTHER" id="PTHR36447">
    <property type="entry name" value="BETA-GALACTOSIDASE GANA"/>
    <property type="match status" value="1"/>
</dbReference>
<accession>A0A5K7S4H4</accession>
<dbReference type="GO" id="GO:0005975">
    <property type="term" value="P:carbohydrate metabolic process"/>
    <property type="evidence" value="ECO:0007669"/>
    <property type="project" value="InterPro"/>
</dbReference>
<feature type="domain" description="Beta-galactosidase trimerisation" evidence="1">
    <location>
        <begin position="357"/>
        <end position="542"/>
    </location>
</feature>
<dbReference type="AlphaFoldDB" id="A0A5K7S4H4"/>
<evidence type="ECO:0000259" key="1">
    <source>
        <dbReference type="Pfam" id="PF08532"/>
    </source>
</evidence>
<dbReference type="PANTHER" id="PTHR36447:SF2">
    <property type="entry name" value="BETA-GALACTOSIDASE YESZ"/>
    <property type="match status" value="1"/>
</dbReference>
<dbReference type="CDD" id="cd03143">
    <property type="entry name" value="A4_beta-galactosidase_middle_domain"/>
    <property type="match status" value="1"/>
</dbReference>
<organism evidence="2 3">
    <name type="scientific">Aquipluma nitroreducens</name>
    <dbReference type="NCBI Taxonomy" id="2010828"/>
    <lineage>
        <taxon>Bacteria</taxon>
        <taxon>Pseudomonadati</taxon>
        <taxon>Bacteroidota</taxon>
        <taxon>Bacteroidia</taxon>
        <taxon>Marinilabiliales</taxon>
        <taxon>Prolixibacteraceae</taxon>
        <taxon>Aquipluma</taxon>
    </lineage>
</organism>
<reference evidence="2" key="1">
    <citation type="journal article" date="2020" name="Int. J. Syst. Evol. Microbiol.">
        <title>Aquipluma nitroreducens gen. nov. sp. nov., a novel facultatively anaerobic bacterium isolated from a freshwater lake.</title>
        <authorList>
            <person name="Watanabe M."/>
            <person name="Kojima H."/>
            <person name="Fukui M."/>
        </authorList>
    </citation>
    <scope>NUCLEOTIDE SEQUENCE</scope>
    <source>
        <strain evidence="2">MeG22</strain>
    </source>
</reference>
<dbReference type="SUPFAM" id="SSF52317">
    <property type="entry name" value="Class I glutamine amidotransferase-like"/>
    <property type="match status" value="1"/>
</dbReference>